<accession>A0ABD3CWS9</accession>
<dbReference type="GO" id="GO:0010052">
    <property type="term" value="P:guard cell differentiation"/>
    <property type="evidence" value="ECO:0007669"/>
    <property type="project" value="UniProtKB-UniRule"/>
</dbReference>
<keyword evidence="9" id="KW-1185">Reference proteome</keyword>
<evidence type="ECO:0000256" key="3">
    <source>
        <dbReference type="ARBA" id="ARBA00022473"/>
    </source>
</evidence>
<evidence type="ECO:0000256" key="5">
    <source>
        <dbReference type="ARBA" id="ARBA00022729"/>
    </source>
</evidence>
<evidence type="ECO:0000313" key="9">
    <source>
        <dbReference type="Proteomes" id="UP001632038"/>
    </source>
</evidence>
<dbReference type="PANTHER" id="PTHR33109:SF4">
    <property type="entry name" value="EPIDERMAL PATTERNING FACTOR-LIKE PROTEIN 6"/>
    <property type="match status" value="1"/>
</dbReference>
<evidence type="ECO:0000256" key="4">
    <source>
        <dbReference type="ARBA" id="ARBA00022525"/>
    </source>
</evidence>
<comment type="similarity">
    <text evidence="2 7">Belongs to the plant cysteine rich small secretory peptide family. Epidermal patterning factor subfamily.</text>
</comment>
<protein>
    <recommendedName>
        <fullName evidence="7">Epidermal patterning factor-like protein</fullName>
    </recommendedName>
</protein>
<evidence type="ECO:0000256" key="6">
    <source>
        <dbReference type="ARBA" id="ARBA00023157"/>
    </source>
</evidence>
<dbReference type="AlphaFoldDB" id="A0ABD3CWS9"/>
<keyword evidence="3 7" id="KW-0217">Developmental protein</keyword>
<organism evidence="8 9">
    <name type="scientific">Castilleja foliolosa</name>
    <dbReference type="NCBI Taxonomy" id="1961234"/>
    <lineage>
        <taxon>Eukaryota</taxon>
        <taxon>Viridiplantae</taxon>
        <taxon>Streptophyta</taxon>
        <taxon>Embryophyta</taxon>
        <taxon>Tracheophyta</taxon>
        <taxon>Spermatophyta</taxon>
        <taxon>Magnoliopsida</taxon>
        <taxon>eudicotyledons</taxon>
        <taxon>Gunneridae</taxon>
        <taxon>Pentapetalae</taxon>
        <taxon>asterids</taxon>
        <taxon>lamiids</taxon>
        <taxon>Lamiales</taxon>
        <taxon>Orobanchaceae</taxon>
        <taxon>Pedicularideae</taxon>
        <taxon>Castillejinae</taxon>
        <taxon>Castilleja</taxon>
    </lineage>
</organism>
<keyword evidence="6" id="KW-1015">Disulfide bond</keyword>
<evidence type="ECO:0000256" key="2">
    <source>
        <dbReference type="ARBA" id="ARBA00008127"/>
    </source>
</evidence>
<dbReference type="GO" id="GO:0005576">
    <property type="term" value="C:extracellular region"/>
    <property type="evidence" value="ECO:0007669"/>
    <property type="project" value="UniProtKB-SubCell"/>
</dbReference>
<evidence type="ECO:0000256" key="1">
    <source>
        <dbReference type="ARBA" id="ARBA00004613"/>
    </source>
</evidence>
<reference evidence="9" key="1">
    <citation type="journal article" date="2024" name="IScience">
        <title>Strigolactones Initiate the Formation of Haustorium-like Structures in Castilleja.</title>
        <authorList>
            <person name="Buerger M."/>
            <person name="Peterson D."/>
            <person name="Chory J."/>
        </authorList>
    </citation>
    <scope>NUCLEOTIDE SEQUENCE [LARGE SCALE GENOMIC DNA]</scope>
</reference>
<evidence type="ECO:0000256" key="7">
    <source>
        <dbReference type="RuleBase" id="RU367102"/>
    </source>
</evidence>
<comment type="caution">
    <text evidence="8">The sequence shown here is derived from an EMBL/GenBank/DDBJ whole genome shotgun (WGS) entry which is preliminary data.</text>
</comment>
<comment type="subcellular location">
    <subcellularLocation>
        <location evidence="1 7">Secreted</location>
    </subcellularLocation>
</comment>
<dbReference type="Proteomes" id="UP001632038">
    <property type="component" value="Unassembled WGS sequence"/>
</dbReference>
<name>A0ABD3CWS9_9LAMI</name>
<dbReference type="Pfam" id="PF17181">
    <property type="entry name" value="EPF"/>
    <property type="match status" value="1"/>
</dbReference>
<keyword evidence="5" id="KW-0732">Signal</keyword>
<dbReference type="PANTHER" id="PTHR33109">
    <property type="entry name" value="EPIDERMAL PATTERNING FACTOR-LIKE PROTEIN 4"/>
    <property type="match status" value="1"/>
</dbReference>
<comment type="function">
    <text evidence="7">Controls stomatal patterning.</text>
</comment>
<dbReference type="EMBL" id="JAVIJP010000028">
    <property type="protein sequence ID" value="KAL3634468.1"/>
    <property type="molecule type" value="Genomic_DNA"/>
</dbReference>
<keyword evidence="4 7" id="KW-0964">Secreted</keyword>
<dbReference type="InterPro" id="IPR039455">
    <property type="entry name" value="EPFL"/>
</dbReference>
<evidence type="ECO:0000313" key="8">
    <source>
        <dbReference type="EMBL" id="KAL3634468.1"/>
    </source>
</evidence>
<proteinExistence type="inferred from homology"/>
<sequence>MGTSHRRRRRLTLSSAAVNFAIAFLILASLSGALCFNPSRKFSVELPTRRRLGSPGSWPPTCRSKCGWCGPCEPVHVPIRPGFSMPMEYYPEAWRCKCGDKLFMP</sequence>
<gene>
    <name evidence="8" type="ORF">CASFOL_021522</name>
</gene>